<dbReference type="AlphaFoldDB" id="A0A5J4WN53"/>
<dbReference type="Proteomes" id="UP000324800">
    <property type="component" value="Unassembled WGS sequence"/>
</dbReference>
<dbReference type="InterPro" id="IPR016135">
    <property type="entry name" value="UBQ-conjugating_enzyme/RWD"/>
</dbReference>
<gene>
    <name evidence="2" type="ORF">EZS28_008071</name>
</gene>
<reference evidence="2 3" key="1">
    <citation type="submission" date="2019-03" db="EMBL/GenBank/DDBJ databases">
        <title>Single cell metagenomics reveals metabolic interactions within the superorganism composed of flagellate Streblomastix strix and complex community of Bacteroidetes bacteria on its surface.</title>
        <authorList>
            <person name="Treitli S.C."/>
            <person name="Kolisko M."/>
            <person name="Husnik F."/>
            <person name="Keeling P."/>
            <person name="Hampl V."/>
        </authorList>
    </citation>
    <scope>NUCLEOTIDE SEQUENCE [LARGE SCALE GENOMIC DNA]</scope>
    <source>
        <strain evidence="2">ST1C</strain>
    </source>
</reference>
<proteinExistence type="predicted"/>
<name>A0A5J4WN53_9EUKA</name>
<evidence type="ECO:0000313" key="3">
    <source>
        <dbReference type="Proteomes" id="UP000324800"/>
    </source>
</evidence>
<dbReference type="Gene3D" id="3.10.110.10">
    <property type="entry name" value="Ubiquitin Conjugating Enzyme"/>
    <property type="match status" value="1"/>
</dbReference>
<organism evidence="2 3">
    <name type="scientific">Streblomastix strix</name>
    <dbReference type="NCBI Taxonomy" id="222440"/>
    <lineage>
        <taxon>Eukaryota</taxon>
        <taxon>Metamonada</taxon>
        <taxon>Preaxostyla</taxon>
        <taxon>Oxymonadida</taxon>
        <taxon>Streblomastigidae</taxon>
        <taxon>Streblomastix</taxon>
    </lineage>
</organism>
<protein>
    <recommendedName>
        <fullName evidence="1">UBC core domain-containing protein</fullName>
    </recommendedName>
</protein>
<comment type="caution">
    <text evidence="2">The sequence shown here is derived from an EMBL/GenBank/DDBJ whole genome shotgun (WGS) entry which is preliminary data.</text>
</comment>
<accession>A0A5J4WN53</accession>
<dbReference type="SUPFAM" id="SSF54495">
    <property type="entry name" value="UBC-like"/>
    <property type="match status" value="1"/>
</dbReference>
<dbReference type="OrthoDB" id="9978460at2759"/>
<evidence type="ECO:0000313" key="2">
    <source>
        <dbReference type="EMBL" id="KAA6396404.1"/>
    </source>
</evidence>
<feature type="domain" description="UBC core" evidence="1">
    <location>
        <begin position="1"/>
        <end position="111"/>
    </location>
</feature>
<dbReference type="Pfam" id="PF00179">
    <property type="entry name" value="UQ_con"/>
    <property type="match status" value="1"/>
</dbReference>
<dbReference type="SMART" id="SM00212">
    <property type="entry name" value="UBCc"/>
    <property type="match status" value="1"/>
</dbReference>
<dbReference type="InterPro" id="IPR000608">
    <property type="entry name" value="UBC"/>
</dbReference>
<dbReference type="EMBL" id="SNRW01001435">
    <property type="protein sequence ID" value="KAA6396404.1"/>
    <property type="molecule type" value="Genomic_DNA"/>
</dbReference>
<dbReference type="PANTHER" id="PTHR24068">
    <property type="entry name" value="UBIQUITIN-CONJUGATING ENZYME E2"/>
    <property type="match status" value="1"/>
</dbReference>
<sequence>MGKGTLYEGGKFHLIAEIPEDYPFKPPQLAFKHKIYHINVTKDGRWISNEQLIDSNWKPTKRIRDYIIIIIQMLITPETGVSSDPDVYLDYMENGAEYDRKTREWTKLYAK</sequence>
<evidence type="ECO:0000259" key="1">
    <source>
        <dbReference type="PROSITE" id="PS50127"/>
    </source>
</evidence>
<dbReference type="PROSITE" id="PS50127">
    <property type="entry name" value="UBC_2"/>
    <property type="match status" value="1"/>
</dbReference>